<comment type="caution">
    <text evidence="1">The sequence shown here is derived from an EMBL/GenBank/DDBJ whole genome shotgun (WGS) entry which is preliminary data.</text>
</comment>
<protein>
    <submittedName>
        <fullName evidence="1">Uncharacterized protein</fullName>
    </submittedName>
</protein>
<dbReference type="EMBL" id="JAESDN010000002">
    <property type="protein sequence ID" value="KAG7055265.1"/>
    <property type="molecule type" value="Genomic_DNA"/>
</dbReference>
<evidence type="ECO:0000313" key="1">
    <source>
        <dbReference type="EMBL" id="KAG7055265.1"/>
    </source>
</evidence>
<accession>A0A9P7RDJ2</accession>
<dbReference type="AlphaFoldDB" id="A0A9P7RDJ2"/>
<proteinExistence type="predicted"/>
<feature type="non-terminal residue" evidence="1">
    <location>
        <position position="1"/>
    </location>
</feature>
<organism evidence="1 2">
    <name type="scientific">Colletotrichum scovillei</name>
    <dbReference type="NCBI Taxonomy" id="1209932"/>
    <lineage>
        <taxon>Eukaryota</taxon>
        <taxon>Fungi</taxon>
        <taxon>Dikarya</taxon>
        <taxon>Ascomycota</taxon>
        <taxon>Pezizomycotina</taxon>
        <taxon>Sordariomycetes</taxon>
        <taxon>Hypocreomycetidae</taxon>
        <taxon>Glomerellales</taxon>
        <taxon>Glomerellaceae</taxon>
        <taxon>Colletotrichum</taxon>
        <taxon>Colletotrichum acutatum species complex</taxon>
    </lineage>
</organism>
<evidence type="ECO:0000313" key="2">
    <source>
        <dbReference type="Proteomes" id="UP000699042"/>
    </source>
</evidence>
<keyword evidence="2" id="KW-1185">Reference proteome</keyword>
<name>A0A9P7RDJ2_9PEZI</name>
<reference evidence="1" key="1">
    <citation type="submission" date="2021-05" db="EMBL/GenBank/DDBJ databases">
        <title>Comparative genomics of three Colletotrichum scovillei strains and genetic complementation revealed genes involved fungal growth and virulence on chili pepper.</title>
        <authorList>
            <person name="Hsieh D.-K."/>
            <person name="Chuang S.-C."/>
            <person name="Chen C.-Y."/>
            <person name="Chao Y.-T."/>
            <person name="Lu M.-Y.J."/>
            <person name="Lee M.-H."/>
            <person name="Shih M.-C."/>
        </authorList>
    </citation>
    <scope>NUCLEOTIDE SEQUENCE</scope>
    <source>
        <strain evidence="1">Coll-153</strain>
    </source>
</reference>
<sequence>IVRTRVWPRNRMAFERNAFFICFPLMRRIKDGGYGTQAT</sequence>
<gene>
    <name evidence="1" type="ORF">JMJ77_007729</name>
</gene>
<dbReference type="Proteomes" id="UP000699042">
    <property type="component" value="Unassembled WGS sequence"/>
</dbReference>